<evidence type="ECO:0000313" key="3">
    <source>
        <dbReference type="Proteomes" id="UP000184267"/>
    </source>
</evidence>
<protein>
    <recommendedName>
        <fullName evidence="1">DUF8212 domain-containing protein</fullName>
    </recommendedName>
</protein>
<sequence>MGLVTTLEEITGVNFDILAGRVTDLDTISIAKRMSWAAHQETTYVEDQAYCLMGLFCVNMPPLYSEESNAFLRLQEEIVKGIPDQSVFAWGESCTLRSSREGTPGQWWTSSPALFAEAPFVFAPARDIIPLVIEDFAFRLHRRPGDVLPLHCVFTPQGIRLQLLCVDLTTIPHIFDTFWAIRKKEPCNDCMRLGHAHVLGLLRCKDSSGSLIALPLCQPMLQEKDKSSMDIAVHKMCEGAWHYPFRVVRLTMEALTEMLVYVSPAAVEVSLRFRPHKGKKLDTTKVTFKSLYAKFSISRHLNLWPGDRTDGVAFHCSPVSLDELRTLGFTFSPLLCTRSEHEIIIVASLTSGVDTESQHTIRIQIIITYISRALVEDHQVCVKTYPVPIRGDNSDETPSHTMIPTKSLAQGSPLSSVAPQTNCQEVLGTAAAYPSMQDAMDALWNENEALQTQVADMSVQMADISLQLKQITASIGTCLILSSYI</sequence>
<dbReference type="PANTHER" id="PTHR10622">
    <property type="entry name" value="HET DOMAIN-CONTAINING PROTEIN"/>
    <property type="match status" value="1"/>
</dbReference>
<gene>
    <name evidence="2" type="ORF">TRAPUB_5281</name>
</gene>
<dbReference type="OrthoDB" id="2737057at2759"/>
<dbReference type="STRING" id="154538.A0A1M2V947"/>
<evidence type="ECO:0000259" key="1">
    <source>
        <dbReference type="Pfam" id="PF26640"/>
    </source>
</evidence>
<dbReference type="Proteomes" id="UP000184267">
    <property type="component" value="Unassembled WGS sequence"/>
</dbReference>
<evidence type="ECO:0000313" key="2">
    <source>
        <dbReference type="EMBL" id="OJT04045.1"/>
    </source>
</evidence>
<name>A0A1M2V947_TRAPU</name>
<dbReference type="InterPro" id="IPR058525">
    <property type="entry name" value="DUF8212"/>
</dbReference>
<reference evidence="2 3" key="1">
    <citation type="submission" date="2016-10" db="EMBL/GenBank/DDBJ databases">
        <title>Genome sequence of the basidiomycete white-rot fungus Trametes pubescens.</title>
        <authorList>
            <person name="Makela M.R."/>
            <person name="Granchi Z."/>
            <person name="Peng M."/>
            <person name="De Vries R.P."/>
            <person name="Grigoriev I."/>
            <person name="Riley R."/>
            <person name="Hilden K."/>
        </authorList>
    </citation>
    <scope>NUCLEOTIDE SEQUENCE [LARGE SCALE GENOMIC DNA]</scope>
    <source>
        <strain evidence="2 3">FBCC735</strain>
    </source>
</reference>
<keyword evidence="3" id="KW-1185">Reference proteome</keyword>
<accession>A0A1M2V947</accession>
<organism evidence="2 3">
    <name type="scientific">Trametes pubescens</name>
    <name type="common">White-rot fungus</name>
    <dbReference type="NCBI Taxonomy" id="154538"/>
    <lineage>
        <taxon>Eukaryota</taxon>
        <taxon>Fungi</taxon>
        <taxon>Dikarya</taxon>
        <taxon>Basidiomycota</taxon>
        <taxon>Agaricomycotina</taxon>
        <taxon>Agaricomycetes</taxon>
        <taxon>Polyporales</taxon>
        <taxon>Polyporaceae</taxon>
        <taxon>Trametes</taxon>
    </lineage>
</organism>
<dbReference type="AlphaFoldDB" id="A0A1M2V947"/>
<dbReference type="Pfam" id="PF26640">
    <property type="entry name" value="DUF8212"/>
    <property type="match status" value="1"/>
</dbReference>
<dbReference type="PANTHER" id="PTHR10622:SF10">
    <property type="entry name" value="HET DOMAIN-CONTAINING PROTEIN"/>
    <property type="match status" value="1"/>
</dbReference>
<feature type="domain" description="DUF8212" evidence="1">
    <location>
        <begin position="69"/>
        <end position="171"/>
    </location>
</feature>
<dbReference type="EMBL" id="MNAD01001563">
    <property type="protein sequence ID" value="OJT04045.1"/>
    <property type="molecule type" value="Genomic_DNA"/>
</dbReference>
<proteinExistence type="predicted"/>
<comment type="caution">
    <text evidence="2">The sequence shown here is derived from an EMBL/GenBank/DDBJ whole genome shotgun (WGS) entry which is preliminary data.</text>
</comment>